<dbReference type="Proteomes" id="UP001432027">
    <property type="component" value="Unassembled WGS sequence"/>
</dbReference>
<feature type="transmembrane region" description="Helical" evidence="2">
    <location>
        <begin position="97"/>
        <end position="120"/>
    </location>
</feature>
<proteinExistence type="predicted"/>
<evidence type="ECO:0000256" key="1">
    <source>
        <dbReference type="SAM" id="MobiDB-lite"/>
    </source>
</evidence>
<keyword evidence="2" id="KW-1133">Transmembrane helix</keyword>
<name>A0AAV5SE76_9BILA</name>
<reference evidence="3" key="1">
    <citation type="submission" date="2023-10" db="EMBL/GenBank/DDBJ databases">
        <title>Genome assembly of Pristionchus species.</title>
        <authorList>
            <person name="Yoshida K."/>
            <person name="Sommer R.J."/>
        </authorList>
    </citation>
    <scope>NUCLEOTIDE SEQUENCE</scope>
    <source>
        <strain evidence="3">RS0144</strain>
    </source>
</reference>
<dbReference type="AlphaFoldDB" id="A0AAV5SE76"/>
<comment type="caution">
    <text evidence="3">The sequence shown here is derived from an EMBL/GenBank/DDBJ whole genome shotgun (WGS) entry which is preliminary data.</text>
</comment>
<sequence>RRSLQCMQANNTTICWTDWSPCTVSCVPQDAAFFARKWRRQIPCDHLGDTLVSQLAVIGNTSFVEENVTATFKPCDYKLPICQLPPAFPSVHFNNLVYMRILVLSLSSLFVLIPTLIVCIKYRRHAHPFVWLHKQDAASLRDPTERSENQNSAKINLKTDASAGLNTIPKGLVTPTQTTTTTTKSAESKKQEKNGRTGKRNTEWSKIGKSITAPVEEPPKVMTPLVGESVSAHEFFTTVNIEPEQPKNVIATTTNNVNVNTTTSVDTRDEKTQDSKTNEGSVDETTTLVRRTKSVDNNQEMKSVTQEKTPQDDVAPQLEGALVKGDVGARMEDKTMKKEEERVEETQERSPSPLTPR</sequence>
<evidence type="ECO:0000256" key="2">
    <source>
        <dbReference type="SAM" id="Phobius"/>
    </source>
</evidence>
<feature type="non-terminal residue" evidence="3">
    <location>
        <position position="1"/>
    </location>
</feature>
<feature type="compositionally biased region" description="Basic and acidic residues" evidence="1">
    <location>
        <begin position="186"/>
        <end position="203"/>
    </location>
</feature>
<evidence type="ECO:0000313" key="3">
    <source>
        <dbReference type="EMBL" id="GMS80725.1"/>
    </source>
</evidence>
<feature type="region of interest" description="Disordered" evidence="1">
    <location>
        <begin position="260"/>
        <end position="357"/>
    </location>
</feature>
<accession>A0AAV5SE76</accession>
<dbReference type="EMBL" id="BTSX01000001">
    <property type="protein sequence ID" value="GMS80725.1"/>
    <property type="molecule type" value="Genomic_DNA"/>
</dbReference>
<gene>
    <name evidence="3" type="ORF">PENTCL1PPCAC_2900</name>
</gene>
<feature type="compositionally biased region" description="Polar residues" evidence="1">
    <location>
        <begin position="278"/>
        <end position="308"/>
    </location>
</feature>
<feature type="region of interest" description="Disordered" evidence="1">
    <location>
        <begin position="140"/>
        <end position="208"/>
    </location>
</feature>
<organism evidence="3 4">
    <name type="scientific">Pristionchus entomophagus</name>
    <dbReference type="NCBI Taxonomy" id="358040"/>
    <lineage>
        <taxon>Eukaryota</taxon>
        <taxon>Metazoa</taxon>
        <taxon>Ecdysozoa</taxon>
        <taxon>Nematoda</taxon>
        <taxon>Chromadorea</taxon>
        <taxon>Rhabditida</taxon>
        <taxon>Rhabditina</taxon>
        <taxon>Diplogasteromorpha</taxon>
        <taxon>Diplogasteroidea</taxon>
        <taxon>Neodiplogasteridae</taxon>
        <taxon>Pristionchus</taxon>
    </lineage>
</organism>
<feature type="compositionally biased region" description="Low complexity" evidence="1">
    <location>
        <begin position="174"/>
        <end position="183"/>
    </location>
</feature>
<protein>
    <submittedName>
        <fullName evidence="3">Uncharacterized protein</fullName>
    </submittedName>
</protein>
<feature type="compositionally biased region" description="Basic and acidic residues" evidence="1">
    <location>
        <begin position="327"/>
        <end position="348"/>
    </location>
</feature>
<keyword evidence="2" id="KW-0812">Transmembrane</keyword>
<evidence type="ECO:0000313" key="4">
    <source>
        <dbReference type="Proteomes" id="UP001432027"/>
    </source>
</evidence>
<keyword evidence="4" id="KW-1185">Reference proteome</keyword>
<keyword evidence="2" id="KW-0472">Membrane</keyword>
<feature type="compositionally biased region" description="Basic and acidic residues" evidence="1">
    <location>
        <begin position="266"/>
        <end position="277"/>
    </location>
</feature>